<evidence type="ECO:0000313" key="2">
    <source>
        <dbReference type="EMBL" id="MBC5736952.1"/>
    </source>
</evidence>
<dbReference type="AlphaFoldDB" id="A0A8J6M7T2"/>
<keyword evidence="3" id="KW-1185">Reference proteome</keyword>
<feature type="transmembrane region" description="Helical" evidence="1">
    <location>
        <begin position="12"/>
        <end position="34"/>
    </location>
</feature>
<keyword evidence="1" id="KW-0812">Transmembrane</keyword>
<evidence type="ECO:0000313" key="3">
    <source>
        <dbReference type="Proteomes" id="UP000607645"/>
    </source>
</evidence>
<dbReference type="Proteomes" id="UP000607645">
    <property type="component" value="Unassembled WGS sequence"/>
</dbReference>
<sequence>MRAVKGRTDKRLFCIFLLSLAIYIVIFATCFVELPVNRPPWHIALLFYFHSIPMFCLQLLLCRLAKLRWRLLVPLAPIAATGVVFLSVVQWDLLGCVLYLVWCAAPVLGCVLAWAVWAVERLVKRRRRDTRQTPG</sequence>
<reference evidence="2" key="1">
    <citation type="submission" date="2020-08" db="EMBL/GenBank/DDBJ databases">
        <title>Genome public.</title>
        <authorList>
            <person name="Liu C."/>
            <person name="Sun Q."/>
        </authorList>
    </citation>
    <scope>NUCLEOTIDE SEQUENCE</scope>
    <source>
        <strain evidence="2">NSJ-52</strain>
    </source>
</reference>
<gene>
    <name evidence="2" type="ORF">H8S62_07985</name>
</gene>
<name>A0A8J6M7T2_9FIRM</name>
<evidence type="ECO:0000256" key="1">
    <source>
        <dbReference type="SAM" id="Phobius"/>
    </source>
</evidence>
<dbReference type="RefSeq" id="WP_155147643.1">
    <property type="nucleotide sequence ID" value="NZ_JACOPQ010000005.1"/>
</dbReference>
<keyword evidence="1" id="KW-0472">Membrane</keyword>
<proteinExistence type="predicted"/>
<keyword evidence="1" id="KW-1133">Transmembrane helix</keyword>
<dbReference type="EMBL" id="JACOPQ010000005">
    <property type="protein sequence ID" value="MBC5736952.1"/>
    <property type="molecule type" value="Genomic_DNA"/>
</dbReference>
<feature type="transmembrane region" description="Helical" evidence="1">
    <location>
        <begin position="97"/>
        <end position="119"/>
    </location>
</feature>
<feature type="transmembrane region" description="Helical" evidence="1">
    <location>
        <begin position="40"/>
        <end position="60"/>
    </location>
</feature>
<comment type="caution">
    <text evidence="2">The sequence shown here is derived from an EMBL/GenBank/DDBJ whole genome shotgun (WGS) entry which is preliminary data.</text>
</comment>
<accession>A0A8J6M7T2</accession>
<organism evidence="2 3">
    <name type="scientific">Lawsonibacter faecis</name>
    <dbReference type="NCBI Taxonomy" id="2763052"/>
    <lineage>
        <taxon>Bacteria</taxon>
        <taxon>Bacillati</taxon>
        <taxon>Bacillota</taxon>
        <taxon>Clostridia</taxon>
        <taxon>Eubacteriales</taxon>
        <taxon>Oscillospiraceae</taxon>
        <taxon>Lawsonibacter</taxon>
    </lineage>
</organism>
<protein>
    <submittedName>
        <fullName evidence="2">Uncharacterized protein</fullName>
    </submittedName>
</protein>
<feature type="transmembrane region" description="Helical" evidence="1">
    <location>
        <begin position="72"/>
        <end position="91"/>
    </location>
</feature>